<accession>A0A9X2GDU5</accession>
<keyword evidence="9" id="KW-0411">Iron-sulfur</keyword>
<evidence type="ECO:0000256" key="4">
    <source>
        <dbReference type="ARBA" id="ARBA00022630"/>
    </source>
</evidence>
<keyword evidence="8" id="KW-0408">Iron</keyword>
<keyword evidence="7" id="KW-0560">Oxidoreductase</keyword>
<comment type="caution">
    <text evidence="13">The sequence shown here is derived from an EMBL/GenBank/DDBJ whole genome shotgun (WGS) entry which is preliminary data.</text>
</comment>
<evidence type="ECO:0000256" key="8">
    <source>
        <dbReference type="ARBA" id="ARBA00023004"/>
    </source>
</evidence>
<evidence type="ECO:0000256" key="10">
    <source>
        <dbReference type="SAM" id="MobiDB-lite"/>
    </source>
</evidence>
<dbReference type="PANTHER" id="PTHR42917">
    <property type="entry name" value="2,4-DIENOYL-COA REDUCTASE"/>
    <property type="match status" value="1"/>
</dbReference>
<comment type="similarity">
    <text evidence="3">In the N-terminal section; belongs to the NADH:flavin oxidoreductase/NADH oxidase family.</text>
</comment>
<dbReference type="GO" id="GO:0051536">
    <property type="term" value="F:iron-sulfur cluster binding"/>
    <property type="evidence" value="ECO:0007669"/>
    <property type="project" value="UniProtKB-KW"/>
</dbReference>
<dbReference type="Gene3D" id="3.50.50.60">
    <property type="entry name" value="FAD/NAD(P)-binding domain"/>
    <property type="match status" value="1"/>
</dbReference>
<reference evidence="13" key="1">
    <citation type="submission" date="2022-06" db="EMBL/GenBank/DDBJ databases">
        <title>Sequencing the genomes of 1000 actinobacteria strains.</title>
        <authorList>
            <person name="Klenk H.-P."/>
        </authorList>
    </citation>
    <scope>NUCLEOTIDE SEQUENCE</scope>
    <source>
        <strain evidence="13">DSM 46694</strain>
    </source>
</reference>
<sequence length="699" mass="73068">MSLVSEGGPAVGRPLTLGPVRLRNRFVAAPMERNYCEPDGAVTGRYTAYLARRARGGAALVFAEAAYVRADGKGRLRQLGVDTDACVPGLARLAGAVHDGGALLGVELNHGGRTAQSAVSGFQPVAPSPVPCLPAGGELPREAPAAEVYELAAAYGQAARRCREAGVDVISIHGAHGYLVHQFLSPAFNLRADEFAHPLRFLGLVVEAVREQAGPGVAVGLRLSAHEGFEGGLTAGRTFELISRTRLDLLDFLDVSAGSYEAGQWSIQPAEWEPGLLAPYAGRYRALGLPVGVAGRINTPESAEAVVAGGLADFVSLARALHADPDFPRHALAGRGYRPCIACNLCIDRLGTGEPIPCAVNVRAGREYLGPVTAPARRDVAPALPAPPDAPPDTPADHGAPLRRGTPPTTASGQGAVLVIGAGPAGLEAARLLAGPGYRVQVVEREERVGGRLALAGRLRAYPEHRRLLQWYVAELDRLGVSVRTGVEAARGRLAPTAYLPEADAIVVATGGVGRMPDVPGVRSPHVHDVRDWLTLGLEAPRSCVVWGADREGVAVADHLAAGGAEVLIIGSQPSLAPEVGRRAKILLVPRLTENPRVRILLESTISAIEPERLLVRSGDHAEWLPLPGPLPGPLLVSHGVVPPSRPLSTLLAAFEELRPRLGVHVIGDAGDSGGSLHRCLVAAEEAAGAIARASARPR</sequence>
<dbReference type="PRINTS" id="PR00368">
    <property type="entry name" value="FADPNR"/>
</dbReference>
<feature type="region of interest" description="Disordered" evidence="10">
    <location>
        <begin position="379"/>
        <end position="414"/>
    </location>
</feature>
<evidence type="ECO:0000313" key="14">
    <source>
        <dbReference type="Proteomes" id="UP001139648"/>
    </source>
</evidence>
<dbReference type="Pfam" id="PF00724">
    <property type="entry name" value="Oxidored_FMN"/>
    <property type="match status" value="1"/>
</dbReference>
<dbReference type="PANTHER" id="PTHR42917:SF2">
    <property type="entry name" value="2,4-DIENOYL-COA REDUCTASE [(2E)-ENOYL-COA-PRODUCING]"/>
    <property type="match status" value="1"/>
</dbReference>
<dbReference type="InterPro" id="IPR051793">
    <property type="entry name" value="NADH:flavin_oxidoreductase"/>
</dbReference>
<evidence type="ECO:0000256" key="6">
    <source>
        <dbReference type="ARBA" id="ARBA00022723"/>
    </source>
</evidence>
<dbReference type="GO" id="GO:0016491">
    <property type="term" value="F:oxidoreductase activity"/>
    <property type="evidence" value="ECO:0007669"/>
    <property type="project" value="UniProtKB-KW"/>
</dbReference>
<evidence type="ECO:0000259" key="11">
    <source>
        <dbReference type="Pfam" id="PF00724"/>
    </source>
</evidence>
<keyword evidence="14" id="KW-1185">Reference proteome</keyword>
<dbReference type="GO" id="GO:0010181">
    <property type="term" value="F:FMN binding"/>
    <property type="evidence" value="ECO:0007669"/>
    <property type="project" value="InterPro"/>
</dbReference>
<organism evidence="13 14">
    <name type="scientific">Nonomuraea thailandensis</name>
    <dbReference type="NCBI Taxonomy" id="1188745"/>
    <lineage>
        <taxon>Bacteria</taxon>
        <taxon>Bacillati</taxon>
        <taxon>Actinomycetota</taxon>
        <taxon>Actinomycetes</taxon>
        <taxon>Streptosporangiales</taxon>
        <taxon>Streptosporangiaceae</taxon>
        <taxon>Nonomuraea</taxon>
    </lineage>
</organism>
<dbReference type="AlphaFoldDB" id="A0A9X2GDU5"/>
<evidence type="ECO:0000259" key="12">
    <source>
        <dbReference type="Pfam" id="PF07992"/>
    </source>
</evidence>
<dbReference type="Proteomes" id="UP001139648">
    <property type="component" value="Unassembled WGS sequence"/>
</dbReference>
<dbReference type="Gene3D" id="3.40.50.720">
    <property type="entry name" value="NAD(P)-binding Rossmann-like Domain"/>
    <property type="match status" value="1"/>
</dbReference>
<gene>
    <name evidence="13" type="ORF">HD597_002614</name>
</gene>
<feature type="domain" description="NADH:flavin oxidoreductase/NADH oxidase N-terminal" evidence="11">
    <location>
        <begin position="13"/>
        <end position="334"/>
    </location>
</feature>
<dbReference type="Pfam" id="PF07992">
    <property type="entry name" value="Pyr_redox_2"/>
    <property type="match status" value="1"/>
</dbReference>
<dbReference type="InterPro" id="IPR001155">
    <property type="entry name" value="OxRdtase_FMN_N"/>
</dbReference>
<dbReference type="InterPro" id="IPR036188">
    <property type="entry name" value="FAD/NAD-bd_sf"/>
</dbReference>
<dbReference type="SUPFAM" id="SSF51395">
    <property type="entry name" value="FMN-linked oxidoreductases"/>
    <property type="match status" value="1"/>
</dbReference>
<keyword evidence="6" id="KW-0479">Metal-binding</keyword>
<dbReference type="EMBL" id="JAMZEB010000002">
    <property type="protein sequence ID" value="MCP2355594.1"/>
    <property type="molecule type" value="Genomic_DNA"/>
</dbReference>
<evidence type="ECO:0000256" key="3">
    <source>
        <dbReference type="ARBA" id="ARBA00011048"/>
    </source>
</evidence>
<dbReference type="InterPro" id="IPR023753">
    <property type="entry name" value="FAD/NAD-binding_dom"/>
</dbReference>
<comment type="cofactor">
    <cofactor evidence="1">
        <name>FMN</name>
        <dbReference type="ChEBI" id="CHEBI:58210"/>
    </cofactor>
</comment>
<proteinExistence type="inferred from homology"/>
<comment type="cofactor">
    <cofactor evidence="2">
        <name>[4Fe-4S] cluster</name>
        <dbReference type="ChEBI" id="CHEBI:49883"/>
    </cofactor>
</comment>
<name>A0A9X2GDU5_9ACTN</name>
<feature type="domain" description="FAD/NAD(P)-binding" evidence="12">
    <location>
        <begin position="417"/>
        <end position="613"/>
    </location>
</feature>
<dbReference type="SUPFAM" id="SSF51905">
    <property type="entry name" value="FAD/NAD(P)-binding domain"/>
    <property type="match status" value="1"/>
</dbReference>
<evidence type="ECO:0000256" key="5">
    <source>
        <dbReference type="ARBA" id="ARBA00022643"/>
    </source>
</evidence>
<evidence type="ECO:0000256" key="2">
    <source>
        <dbReference type="ARBA" id="ARBA00001966"/>
    </source>
</evidence>
<dbReference type="Gene3D" id="3.20.20.70">
    <property type="entry name" value="Aldolase class I"/>
    <property type="match status" value="1"/>
</dbReference>
<keyword evidence="5" id="KW-0288">FMN</keyword>
<dbReference type="InterPro" id="IPR013785">
    <property type="entry name" value="Aldolase_TIM"/>
</dbReference>
<evidence type="ECO:0000256" key="1">
    <source>
        <dbReference type="ARBA" id="ARBA00001917"/>
    </source>
</evidence>
<evidence type="ECO:0000256" key="7">
    <source>
        <dbReference type="ARBA" id="ARBA00023002"/>
    </source>
</evidence>
<dbReference type="CDD" id="cd02803">
    <property type="entry name" value="OYE_like_FMN_family"/>
    <property type="match status" value="1"/>
</dbReference>
<feature type="compositionally biased region" description="Pro residues" evidence="10">
    <location>
        <begin position="384"/>
        <end position="394"/>
    </location>
</feature>
<evidence type="ECO:0000256" key="9">
    <source>
        <dbReference type="ARBA" id="ARBA00023014"/>
    </source>
</evidence>
<protein>
    <submittedName>
        <fullName evidence="13">2,4-dienoyl-CoA reductase-like NADH-dependent reductase (Old Yellow Enzyme family)</fullName>
    </submittedName>
</protein>
<keyword evidence="4" id="KW-0285">Flavoprotein</keyword>
<evidence type="ECO:0000313" key="13">
    <source>
        <dbReference type="EMBL" id="MCP2355594.1"/>
    </source>
</evidence>
<dbReference type="GO" id="GO:0046872">
    <property type="term" value="F:metal ion binding"/>
    <property type="evidence" value="ECO:0007669"/>
    <property type="project" value="UniProtKB-KW"/>
</dbReference>